<organism evidence="2 3">
    <name type="scientific">Rhizoctonia solani</name>
    <dbReference type="NCBI Taxonomy" id="456999"/>
    <lineage>
        <taxon>Eukaryota</taxon>
        <taxon>Fungi</taxon>
        <taxon>Dikarya</taxon>
        <taxon>Basidiomycota</taxon>
        <taxon>Agaricomycotina</taxon>
        <taxon>Agaricomycetes</taxon>
        <taxon>Cantharellales</taxon>
        <taxon>Ceratobasidiaceae</taxon>
        <taxon>Rhizoctonia</taxon>
    </lineage>
</organism>
<dbReference type="SUPFAM" id="SSF55486">
    <property type="entry name" value="Metalloproteases ('zincins'), catalytic domain"/>
    <property type="match status" value="1"/>
</dbReference>
<accession>A0A8H3DG26</accession>
<comment type="caution">
    <text evidence="2">The sequence shown here is derived from an EMBL/GenBank/DDBJ whole genome shotgun (WGS) entry which is preliminary data.</text>
</comment>
<gene>
    <name evidence="2" type="ORF">RDB_LOCUS124822</name>
</gene>
<dbReference type="GO" id="GO:0004222">
    <property type="term" value="F:metalloendopeptidase activity"/>
    <property type="evidence" value="ECO:0007669"/>
    <property type="project" value="InterPro"/>
</dbReference>
<name>A0A8H3DG26_9AGAM</name>
<sequence length="72" mass="7620">MRMFTPAATALSTFVDTSGLADTIIHEGTHFTQVLGTDDYAYGQSACLSLASSNPTNAVYNADNHAFFSVNA</sequence>
<dbReference type="EMBL" id="CAJMWZ010006717">
    <property type="protein sequence ID" value="CAE6526718.1"/>
    <property type="molecule type" value="Genomic_DNA"/>
</dbReference>
<feature type="domain" description="Lysine-specific metallo-endopeptidase" evidence="1">
    <location>
        <begin position="11"/>
        <end position="69"/>
    </location>
</feature>
<dbReference type="Gene3D" id="3.40.390.10">
    <property type="entry name" value="Collagenase (Catalytic Domain)"/>
    <property type="match status" value="1"/>
</dbReference>
<evidence type="ECO:0000259" key="1">
    <source>
        <dbReference type="Pfam" id="PF14521"/>
    </source>
</evidence>
<evidence type="ECO:0000313" key="3">
    <source>
        <dbReference type="Proteomes" id="UP000663850"/>
    </source>
</evidence>
<dbReference type="InterPro" id="IPR029463">
    <property type="entry name" value="Lys_MEP"/>
</dbReference>
<dbReference type="InterPro" id="IPR024079">
    <property type="entry name" value="MetalloPept_cat_dom_sf"/>
</dbReference>
<dbReference type="Pfam" id="PF14521">
    <property type="entry name" value="Aspzincin_M35"/>
    <property type="match status" value="1"/>
</dbReference>
<proteinExistence type="predicted"/>
<protein>
    <recommendedName>
        <fullName evidence="1">Lysine-specific metallo-endopeptidase domain-containing protein</fullName>
    </recommendedName>
</protein>
<evidence type="ECO:0000313" key="2">
    <source>
        <dbReference type="EMBL" id="CAE6526718.1"/>
    </source>
</evidence>
<reference evidence="2" key="1">
    <citation type="submission" date="2021-01" db="EMBL/GenBank/DDBJ databases">
        <authorList>
            <person name="Kaushik A."/>
        </authorList>
    </citation>
    <scope>NUCLEOTIDE SEQUENCE</scope>
    <source>
        <strain evidence="2">Type strain: AG8-Rh-89/</strain>
    </source>
</reference>
<dbReference type="Proteomes" id="UP000663850">
    <property type="component" value="Unassembled WGS sequence"/>
</dbReference>
<dbReference type="AlphaFoldDB" id="A0A8H3DG26"/>